<feature type="domain" description="NADPH-dependent FMN reductase-like" evidence="3">
    <location>
        <begin position="4"/>
        <end position="120"/>
    </location>
</feature>
<evidence type="ECO:0000313" key="4">
    <source>
        <dbReference type="EMBL" id="BDE96544.1"/>
    </source>
</evidence>
<reference evidence="4 5" key="1">
    <citation type="submission" date="2022-01" db="EMBL/GenBank/DDBJ databases">
        <title>Novel bile acid biosynthetic pathways are enriched in the microbiome of centenarians.</title>
        <authorList>
            <person name="Sato Y."/>
            <person name="Atarashi K."/>
            <person name="Plichta R.D."/>
            <person name="Arai Y."/>
            <person name="Sasajima S."/>
            <person name="Kearney M.S."/>
            <person name="Suda W."/>
            <person name="Takeshita K."/>
            <person name="Sasaki T."/>
            <person name="Okamoto S."/>
            <person name="Skelly N.A."/>
            <person name="Okamura Y."/>
            <person name="Vlamakis H."/>
            <person name="Li Y."/>
            <person name="Tanoue T."/>
            <person name="Takei H."/>
            <person name="Nittono H."/>
            <person name="Narushima S."/>
            <person name="Irie J."/>
            <person name="Itoh H."/>
            <person name="Moriya K."/>
            <person name="Sugiura Y."/>
            <person name="Suematsu M."/>
            <person name="Moritoki N."/>
            <person name="Shibata S."/>
            <person name="Littman R.D."/>
            <person name="Fischbach A.M."/>
            <person name="Uwamino Y."/>
            <person name="Inoue T."/>
            <person name="Honda A."/>
            <person name="Hattori M."/>
            <person name="Murai T."/>
            <person name="Xavier J.R."/>
            <person name="Hirose N."/>
            <person name="Honda K."/>
        </authorList>
    </citation>
    <scope>NUCLEOTIDE SEQUENCE [LARGE SCALE GENOMIC DNA]</scope>
    <source>
        <strain evidence="4 5">CE91-St30</strain>
    </source>
</reference>
<dbReference type="Proteomes" id="UP001320544">
    <property type="component" value="Chromosome"/>
</dbReference>
<dbReference type="PANTHER" id="PTHR43278">
    <property type="entry name" value="NAD(P)H-DEPENDENT FMN-CONTAINING OXIDOREDUCTASE YWQN-RELATED"/>
    <property type="match status" value="1"/>
</dbReference>
<dbReference type="InterPro" id="IPR029039">
    <property type="entry name" value="Flavoprotein-like_sf"/>
</dbReference>
<dbReference type="InterPro" id="IPR051796">
    <property type="entry name" value="ISF_SsuE-like"/>
</dbReference>
<keyword evidence="1" id="KW-0285">Flavoprotein</keyword>
<accession>A0ABM7WJR3</accession>
<dbReference type="EMBL" id="AP025564">
    <property type="protein sequence ID" value="BDE96544.1"/>
    <property type="molecule type" value="Genomic_DNA"/>
</dbReference>
<keyword evidence="2" id="KW-0288">FMN</keyword>
<evidence type="ECO:0000256" key="2">
    <source>
        <dbReference type="ARBA" id="ARBA00022643"/>
    </source>
</evidence>
<keyword evidence="5" id="KW-1185">Reference proteome</keyword>
<dbReference type="PANTHER" id="PTHR43278:SF2">
    <property type="entry name" value="IRON-SULFUR FLAVOPROTEIN"/>
    <property type="match status" value="1"/>
</dbReference>
<organism evidence="4 5">
    <name type="scientific">Raoultibacter timonensis</name>
    <dbReference type="NCBI Taxonomy" id="1907662"/>
    <lineage>
        <taxon>Bacteria</taxon>
        <taxon>Bacillati</taxon>
        <taxon>Actinomycetota</taxon>
        <taxon>Coriobacteriia</taxon>
        <taxon>Eggerthellales</taxon>
        <taxon>Eggerthellaceae</taxon>
        <taxon>Raoultibacter</taxon>
    </lineage>
</organism>
<evidence type="ECO:0000256" key="1">
    <source>
        <dbReference type="ARBA" id="ARBA00022630"/>
    </source>
</evidence>
<dbReference type="Pfam" id="PF03358">
    <property type="entry name" value="FMN_red"/>
    <property type="match status" value="1"/>
</dbReference>
<evidence type="ECO:0000259" key="3">
    <source>
        <dbReference type="Pfam" id="PF03358"/>
    </source>
</evidence>
<protein>
    <submittedName>
        <fullName evidence="4">Flavodoxin family protein</fullName>
    </submittedName>
</protein>
<dbReference type="Gene3D" id="3.40.50.360">
    <property type="match status" value="1"/>
</dbReference>
<proteinExistence type="predicted"/>
<dbReference type="InterPro" id="IPR005025">
    <property type="entry name" value="FMN_Rdtase-like_dom"/>
</dbReference>
<dbReference type="RefSeq" id="WP_244385811.1">
    <property type="nucleotide sequence ID" value="NZ_AP025564.1"/>
</dbReference>
<sequence length="179" mass="19164">MADILVVTGSPRVGGNTALLADAFVEGAQGAGNSVVRFDAGRADIKGCLGCNYCFAHEGACCQEDDMQEAYPLLHRCDTLAYVTPIYCFTFSAQIKAFMDRMFCGIAKPFSIKSTVLLTAFEDKDHSISRYMIDTYRALTAYSGMDDKGVVAVGSVFEKGAIAGNPGLEEARKLGASLK</sequence>
<gene>
    <name evidence="4" type="ORF">CE91St30_18770</name>
</gene>
<dbReference type="SUPFAM" id="SSF52218">
    <property type="entry name" value="Flavoproteins"/>
    <property type="match status" value="1"/>
</dbReference>
<evidence type="ECO:0000313" key="5">
    <source>
        <dbReference type="Proteomes" id="UP001320544"/>
    </source>
</evidence>
<name>A0ABM7WJR3_9ACTN</name>